<name>A0ABV3SZ55_9ACTN</name>
<dbReference type="GO" id="GO:0003858">
    <property type="term" value="F:3-hydroxybutyrate dehydrogenase activity"/>
    <property type="evidence" value="ECO:0007669"/>
    <property type="project" value="UniProtKB-EC"/>
</dbReference>
<dbReference type="InterPro" id="IPR002347">
    <property type="entry name" value="SDR_fam"/>
</dbReference>
<accession>A0ABV3SZ55</accession>
<dbReference type="Proteomes" id="UP001556631">
    <property type="component" value="Unassembled WGS sequence"/>
</dbReference>
<dbReference type="InterPro" id="IPR036291">
    <property type="entry name" value="NAD(P)-bd_dom_sf"/>
</dbReference>
<dbReference type="PRINTS" id="PR00081">
    <property type="entry name" value="GDHRDH"/>
</dbReference>
<evidence type="ECO:0000313" key="3">
    <source>
        <dbReference type="Proteomes" id="UP001556631"/>
    </source>
</evidence>
<dbReference type="InterPro" id="IPR050259">
    <property type="entry name" value="SDR"/>
</dbReference>
<dbReference type="PANTHER" id="PTHR42879:SF2">
    <property type="entry name" value="3-OXOACYL-[ACYL-CARRIER-PROTEIN] REDUCTASE FABG"/>
    <property type="match status" value="1"/>
</dbReference>
<dbReference type="NCBIfam" id="TIGR01963">
    <property type="entry name" value="PHB_DH"/>
    <property type="match status" value="1"/>
</dbReference>
<dbReference type="SUPFAM" id="SSF51735">
    <property type="entry name" value="NAD(P)-binding Rossmann-fold domains"/>
    <property type="match status" value="1"/>
</dbReference>
<keyword evidence="3" id="KW-1185">Reference proteome</keyword>
<gene>
    <name evidence="2" type="ORF">AB3X52_11410</name>
</gene>
<comment type="caution">
    <text evidence="2">The sequence shown here is derived from an EMBL/GenBank/DDBJ whole genome shotgun (WGS) entry which is preliminary data.</text>
</comment>
<dbReference type="PANTHER" id="PTHR42879">
    <property type="entry name" value="3-OXOACYL-(ACYL-CARRIER-PROTEIN) REDUCTASE"/>
    <property type="match status" value="1"/>
</dbReference>
<dbReference type="PROSITE" id="PS00061">
    <property type="entry name" value="ADH_SHORT"/>
    <property type="match status" value="1"/>
</dbReference>
<dbReference type="InterPro" id="IPR020904">
    <property type="entry name" value="Sc_DH/Rdtase_CS"/>
</dbReference>
<proteinExistence type="inferred from homology"/>
<dbReference type="EMBL" id="JBFPJR010000017">
    <property type="protein sequence ID" value="MEX0428228.1"/>
    <property type="molecule type" value="Genomic_DNA"/>
</dbReference>
<dbReference type="RefSeq" id="WP_367994196.1">
    <property type="nucleotide sequence ID" value="NZ_JBFPJR010000017.1"/>
</dbReference>
<keyword evidence="2" id="KW-0560">Oxidoreductase</keyword>
<evidence type="ECO:0000313" key="2">
    <source>
        <dbReference type="EMBL" id="MEX0428228.1"/>
    </source>
</evidence>
<dbReference type="Pfam" id="PF13561">
    <property type="entry name" value="adh_short_C2"/>
    <property type="match status" value="1"/>
</dbReference>
<organism evidence="2 3">
    <name type="scientific">Nocardioides eburneus</name>
    <dbReference type="NCBI Taxonomy" id="3231482"/>
    <lineage>
        <taxon>Bacteria</taxon>
        <taxon>Bacillati</taxon>
        <taxon>Actinomycetota</taxon>
        <taxon>Actinomycetes</taxon>
        <taxon>Propionibacteriales</taxon>
        <taxon>Nocardioidaceae</taxon>
        <taxon>Nocardioides</taxon>
    </lineage>
</organism>
<dbReference type="NCBIfam" id="NF009093">
    <property type="entry name" value="PRK12429.1"/>
    <property type="match status" value="1"/>
</dbReference>
<reference evidence="2 3" key="1">
    <citation type="submission" date="2024-07" db="EMBL/GenBank/DDBJ databases">
        <authorList>
            <person name="Lee S."/>
            <person name="Kang M."/>
        </authorList>
    </citation>
    <scope>NUCLEOTIDE SEQUENCE [LARGE SCALE GENOMIC DNA]</scope>
    <source>
        <strain evidence="2 3">DS6</strain>
    </source>
</reference>
<dbReference type="InterPro" id="IPR011294">
    <property type="entry name" value="3-OHbutyrate_DH"/>
</dbReference>
<dbReference type="EC" id="1.1.1.30" evidence="2"/>
<dbReference type="PRINTS" id="PR00080">
    <property type="entry name" value="SDRFAMILY"/>
</dbReference>
<evidence type="ECO:0000256" key="1">
    <source>
        <dbReference type="ARBA" id="ARBA00006484"/>
    </source>
</evidence>
<sequence>MSETSVTPSVPSPFLAGRRGLVTGGGSGIGRAVAQRLAADGARVCVVDIDEAAARAVADEVGGDHLALDLSDGTAIDEAAAAGRLATDILVNNAGVQHVAPVEEFEPDRFALIQRLMVEAPFRLARAVLPGMYERGWGRIVHVSSVHGHRASPYKSAYVAAKHGLEGLSKVIALEAAGRGVTSNTVAPGYVRTPLVEGQIAAQAQAHGIAEDEVLSRVLLARTPVGRLVEPEDVAAVVAFLCGSYADAVTGTCYRLDGGWTAA</sequence>
<comment type="similarity">
    <text evidence="1">Belongs to the short-chain dehydrogenases/reductases (SDR) family.</text>
</comment>
<dbReference type="Gene3D" id="3.40.50.720">
    <property type="entry name" value="NAD(P)-binding Rossmann-like Domain"/>
    <property type="match status" value="1"/>
</dbReference>
<protein>
    <submittedName>
        <fullName evidence="2">3-hydroxybutyrate dehydrogenase</fullName>
        <ecNumber evidence="2">1.1.1.30</ecNumber>
    </submittedName>
</protein>